<reference evidence="2 3" key="1">
    <citation type="submission" date="2023-01" db="EMBL/GenBank/DDBJ databases">
        <title>Genomes from the Australian National Cyanobacteria Reference Collection.</title>
        <authorList>
            <person name="Willis A."/>
            <person name="Lee E.M.F."/>
        </authorList>
    </citation>
    <scope>NUCLEOTIDE SEQUENCE [LARGE SCALE GENOMIC DNA]</scope>
    <source>
        <strain evidence="2 3">CS-1033</strain>
    </source>
</reference>
<proteinExistence type="predicted"/>
<dbReference type="EMBL" id="JAQMUH010000124">
    <property type="protein sequence ID" value="MDB9540187.1"/>
    <property type="molecule type" value="Genomic_DNA"/>
</dbReference>
<organism evidence="2 3">
    <name type="scientific">Anabaenopsis arnoldii</name>
    <dbReference type="NCBI Taxonomy" id="2152938"/>
    <lineage>
        <taxon>Bacteria</taxon>
        <taxon>Bacillati</taxon>
        <taxon>Cyanobacteriota</taxon>
        <taxon>Cyanophyceae</taxon>
        <taxon>Nostocales</taxon>
        <taxon>Nodulariaceae</taxon>
        <taxon>Anabaenopsis</taxon>
    </lineage>
</organism>
<dbReference type="RefSeq" id="WP_271733363.1">
    <property type="nucleotide sequence ID" value="NZ_JANQDP010000129.1"/>
</dbReference>
<dbReference type="InterPro" id="IPR036388">
    <property type="entry name" value="WH-like_DNA-bd_sf"/>
</dbReference>
<dbReference type="InterPro" id="IPR036390">
    <property type="entry name" value="WH_DNA-bd_sf"/>
</dbReference>
<accession>A0ABT5AU14</accession>
<dbReference type="Pfam" id="PF21247">
    <property type="entry name" value="Fic-like_C"/>
    <property type="match status" value="1"/>
</dbReference>
<evidence type="ECO:0000313" key="3">
    <source>
        <dbReference type="Proteomes" id="UP001212499"/>
    </source>
</evidence>
<dbReference type="Proteomes" id="UP001212499">
    <property type="component" value="Unassembled WGS sequence"/>
</dbReference>
<dbReference type="Gene3D" id="1.10.10.10">
    <property type="entry name" value="Winged helix-like DNA-binding domain superfamily/Winged helix DNA-binding domain"/>
    <property type="match status" value="1"/>
</dbReference>
<dbReference type="SUPFAM" id="SSF46785">
    <property type="entry name" value="Winged helix' DNA-binding domain"/>
    <property type="match status" value="1"/>
</dbReference>
<dbReference type="InterPro" id="IPR049514">
    <property type="entry name" value="Fic-like_C"/>
</dbReference>
<feature type="domain" description="Filamentation induced by cAMP protein Fic-like C-terminal" evidence="1">
    <location>
        <begin position="39"/>
        <end position="94"/>
    </location>
</feature>
<protein>
    <recommendedName>
        <fullName evidence="1">Filamentation induced by cAMP protein Fic-like C-terminal domain-containing protein</fullName>
    </recommendedName>
</protein>
<keyword evidence="3" id="KW-1185">Reference proteome</keyword>
<comment type="caution">
    <text evidence="2">The sequence shown here is derived from an EMBL/GenBank/DDBJ whole genome shotgun (WGS) entry which is preliminary data.</text>
</comment>
<evidence type="ECO:0000259" key="1">
    <source>
        <dbReference type="Pfam" id="PF21247"/>
    </source>
</evidence>
<sequence>MTPEQLTLELFTDTQKRSLQEKIEKIGSRTKQEEIKHIILQLCKIQPYSSNELASLLNRERKYLLHKHLKPLIDEGLLEYTNPEKPNDPHQTYRTVKK</sequence>
<name>A0ABT5AU14_9CYAN</name>
<gene>
    <name evidence="2" type="ORF">PN457_11030</name>
</gene>
<evidence type="ECO:0000313" key="2">
    <source>
        <dbReference type="EMBL" id="MDB9540187.1"/>
    </source>
</evidence>